<keyword evidence="4" id="KW-0274">FAD</keyword>
<keyword evidence="3" id="KW-0285">Flavoprotein</keyword>
<gene>
    <name evidence="7" type="ORF">LshimejAT787_0408020</name>
</gene>
<proteinExistence type="inferred from homology"/>
<dbReference type="Proteomes" id="UP001063166">
    <property type="component" value="Unassembled WGS sequence"/>
</dbReference>
<feature type="domain" description="FAD dependent oxidoreductase" evidence="6">
    <location>
        <begin position="7"/>
        <end position="377"/>
    </location>
</feature>
<dbReference type="InterPro" id="IPR006076">
    <property type="entry name" value="FAD-dep_OxRdtase"/>
</dbReference>
<evidence type="ECO:0000256" key="3">
    <source>
        <dbReference type="ARBA" id="ARBA00022630"/>
    </source>
</evidence>
<dbReference type="GO" id="GO:0050031">
    <property type="term" value="F:L-pipecolate oxidase activity"/>
    <property type="evidence" value="ECO:0007669"/>
    <property type="project" value="TreeGrafter"/>
</dbReference>
<comment type="similarity">
    <text evidence="2">Belongs to the MSOX/MTOX family.</text>
</comment>
<dbReference type="InterPro" id="IPR045170">
    <property type="entry name" value="MTOX"/>
</dbReference>
<accession>A0A9P3UNY6</accession>
<dbReference type="PANTHER" id="PTHR10961">
    <property type="entry name" value="PEROXISOMAL SARCOSINE OXIDASE"/>
    <property type="match status" value="1"/>
</dbReference>
<evidence type="ECO:0000256" key="1">
    <source>
        <dbReference type="ARBA" id="ARBA00001974"/>
    </source>
</evidence>
<protein>
    <submittedName>
        <fullName evidence="7">FAD dependent oxidoreductase</fullName>
    </submittedName>
</protein>
<dbReference type="Gene3D" id="3.50.50.60">
    <property type="entry name" value="FAD/NAD(P)-binding domain"/>
    <property type="match status" value="1"/>
</dbReference>
<keyword evidence="5" id="KW-0560">Oxidoreductase</keyword>
<name>A0A9P3UNY6_LYOSH</name>
<dbReference type="SUPFAM" id="SSF51905">
    <property type="entry name" value="FAD/NAD(P)-binding domain"/>
    <property type="match status" value="1"/>
</dbReference>
<dbReference type="Gene3D" id="3.30.9.10">
    <property type="entry name" value="D-Amino Acid Oxidase, subunit A, domain 2"/>
    <property type="match status" value="1"/>
</dbReference>
<evidence type="ECO:0000259" key="6">
    <source>
        <dbReference type="Pfam" id="PF01266"/>
    </source>
</evidence>
<sequence length="426" mass="45936">MAALNEKIVIVGAGCFGVSAAYHLLRRGFTDVTILDRASSLPAPDAASNDMNRIVRSAYSDIFYTKLAREAITAWKDREEWADTYHECGVVVLGFSGNESYADGAYENDKAFGANLKPLSGGDAIRAAFPPHVPTASFDEQSGYLNSDSGWANAGQGLALMISKVIALGAKVLTGKNVSDVVRDNGRTTGVRCQDGTVYDASLLVIATGSWTPSAFPELTPSYTAGLSTGQCVAMIQLTDYEVELYKDCPVVLDFSSGFYVFPPTDKGVIKAALHVAGYTHTNGSGISTPRTVTTDPKRGLFIPKSDLQQLRKHLRGVYPGLADKPFSATRLCWYNDTPDGNWMIGRVPGDSSLVVATGDSGHAYKFLPVIGRLVADVIQEKMEPSIAAKFAIERQYTEVDDSRRGMLVTELDLDQLCTLEDLVAT</sequence>
<dbReference type="GO" id="GO:0050660">
    <property type="term" value="F:flavin adenine dinucleotide binding"/>
    <property type="evidence" value="ECO:0007669"/>
    <property type="project" value="InterPro"/>
</dbReference>
<dbReference type="GO" id="GO:0004657">
    <property type="term" value="F:proline dehydrogenase activity"/>
    <property type="evidence" value="ECO:0007669"/>
    <property type="project" value="TreeGrafter"/>
</dbReference>
<evidence type="ECO:0000256" key="2">
    <source>
        <dbReference type="ARBA" id="ARBA00010989"/>
    </source>
</evidence>
<organism evidence="7 8">
    <name type="scientific">Lyophyllum shimeji</name>
    <name type="common">Hon-shimeji</name>
    <name type="synonym">Tricholoma shimeji</name>
    <dbReference type="NCBI Taxonomy" id="47721"/>
    <lineage>
        <taxon>Eukaryota</taxon>
        <taxon>Fungi</taxon>
        <taxon>Dikarya</taxon>
        <taxon>Basidiomycota</taxon>
        <taxon>Agaricomycotina</taxon>
        <taxon>Agaricomycetes</taxon>
        <taxon>Agaricomycetidae</taxon>
        <taxon>Agaricales</taxon>
        <taxon>Tricholomatineae</taxon>
        <taxon>Lyophyllaceae</taxon>
        <taxon>Lyophyllum</taxon>
    </lineage>
</organism>
<dbReference type="PANTHER" id="PTHR10961:SF46">
    <property type="entry name" value="PEROXISOMAL SARCOSINE OXIDASE"/>
    <property type="match status" value="1"/>
</dbReference>
<dbReference type="GO" id="GO:0008115">
    <property type="term" value="F:sarcosine oxidase activity"/>
    <property type="evidence" value="ECO:0007669"/>
    <property type="project" value="TreeGrafter"/>
</dbReference>
<keyword evidence="8" id="KW-1185">Reference proteome</keyword>
<dbReference type="AlphaFoldDB" id="A0A9P3UNY6"/>
<dbReference type="InterPro" id="IPR036188">
    <property type="entry name" value="FAD/NAD-bd_sf"/>
</dbReference>
<evidence type="ECO:0000256" key="4">
    <source>
        <dbReference type="ARBA" id="ARBA00022827"/>
    </source>
</evidence>
<evidence type="ECO:0000313" key="7">
    <source>
        <dbReference type="EMBL" id="GLB37751.1"/>
    </source>
</evidence>
<comment type="caution">
    <text evidence="7">The sequence shown here is derived from an EMBL/GenBank/DDBJ whole genome shotgun (WGS) entry which is preliminary data.</text>
</comment>
<comment type="cofactor">
    <cofactor evidence="1">
        <name>FAD</name>
        <dbReference type="ChEBI" id="CHEBI:57692"/>
    </cofactor>
</comment>
<dbReference type="OrthoDB" id="2219495at2759"/>
<evidence type="ECO:0000256" key="5">
    <source>
        <dbReference type="ARBA" id="ARBA00023002"/>
    </source>
</evidence>
<reference evidence="7" key="1">
    <citation type="submission" date="2022-07" db="EMBL/GenBank/DDBJ databases">
        <title>The genome of Lyophyllum shimeji provides insight into the initial evolution of ectomycorrhizal fungal genome.</title>
        <authorList>
            <person name="Kobayashi Y."/>
            <person name="Shibata T."/>
            <person name="Hirakawa H."/>
            <person name="Shigenobu S."/>
            <person name="Nishiyama T."/>
            <person name="Yamada A."/>
            <person name="Hasebe M."/>
            <person name="Kawaguchi M."/>
        </authorList>
    </citation>
    <scope>NUCLEOTIDE SEQUENCE</scope>
    <source>
        <strain evidence="7">AT787</strain>
    </source>
</reference>
<dbReference type="SUPFAM" id="SSF54373">
    <property type="entry name" value="FAD-linked reductases, C-terminal domain"/>
    <property type="match status" value="1"/>
</dbReference>
<dbReference type="Pfam" id="PF01266">
    <property type="entry name" value="DAO"/>
    <property type="match status" value="1"/>
</dbReference>
<dbReference type="EMBL" id="BRPK01000004">
    <property type="protein sequence ID" value="GLB37751.1"/>
    <property type="molecule type" value="Genomic_DNA"/>
</dbReference>
<evidence type="ECO:0000313" key="8">
    <source>
        <dbReference type="Proteomes" id="UP001063166"/>
    </source>
</evidence>